<dbReference type="EMBL" id="JACGWJ010000006">
    <property type="protein sequence ID" value="KAL0413983.1"/>
    <property type="molecule type" value="Genomic_DNA"/>
</dbReference>
<dbReference type="PROSITE" id="PS50878">
    <property type="entry name" value="RT_POL"/>
    <property type="match status" value="1"/>
</dbReference>
<dbReference type="Pfam" id="PF00078">
    <property type="entry name" value="RVT_1"/>
    <property type="match status" value="1"/>
</dbReference>
<protein>
    <recommendedName>
        <fullName evidence="1">Reverse transcriptase domain-containing protein</fullName>
    </recommendedName>
</protein>
<dbReference type="SUPFAM" id="SSF56672">
    <property type="entry name" value="DNA/RNA polymerases"/>
    <property type="match status" value="1"/>
</dbReference>
<dbReference type="CDD" id="cd01650">
    <property type="entry name" value="RT_nLTR_like"/>
    <property type="match status" value="1"/>
</dbReference>
<dbReference type="InterPro" id="IPR043502">
    <property type="entry name" value="DNA/RNA_pol_sf"/>
</dbReference>
<dbReference type="InterPro" id="IPR052343">
    <property type="entry name" value="Retrotransposon-Effector_Assoc"/>
</dbReference>
<evidence type="ECO:0000259" key="1">
    <source>
        <dbReference type="PROSITE" id="PS50878"/>
    </source>
</evidence>
<evidence type="ECO:0000313" key="2">
    <source>
        <dbReference type="EMBL" id="KAL0413983.1"/>
    </source>
</evidence>
<reference evidence="2" key="2">
    <citation type="journal article" date="2024" name="Plant">
        <title>Genomic evolution and insights into agronomic trait innovations of Sesamum species.</title>
        <authorList>
            <person name="Miao H."/>
            <person name="Wang L."/>
            <person name="Qu L."/>
            <person name="Liu H."/>
            <person name="Sun Y."/>
            <person name="Le M."/>
            <person name="Wang Q."/>
            <person name="Wei S."/>
            <person name="Zheng Y."/>
            <person name="Lin W."/>
            <person name="Duan Y."/>
            <person name="Cao H."/>
            <person name="Xiong S."/>
            <person name="Wang X."/>
            <person name="Wei L."/>
            <person name="Li C."/>
            <person name="Ma Q."/>
            <person name="Ju M."/>
            <person name="Zhao R."/>
            <person name="Li G."/>
            <person name="Mu C."/>
            <person name="Tian Q."/>
            <person name="Mei H."/>
            <person name="Zhang T."/>
            <person name="Gao T."/>
            <person name="Zhang H."/>
        </authorList>
    </citation>
    <scope>NUCLEOTIDE SEQUENCE</scope>
    <source>
        <strain evidence="2">G02</strain>
    </source>
</reference>
<comment type="caution">
    <text evidence="2">The sequence shown here is derived from an EMBL/GenBank/DDBJ whole genome shotgun (WGS) entry which is preliminary data.</text>
</comment>
<sequence>MNEVLSVIHPRVTGEMNQALAEPFTVDEVKKAVFGMYPLKSPGPDGMPPLFFQKFRHVIGNDVISYALRILNNQVLLHKMNHTHIVLIPKCSNPETVAQLRPISLCNTIVKIESKCIANRLRSLLDSLVSHTQSAFIPGHLITDNVLLAFQLNHHLKVSNRLREGSVVLKLDMSKAYDRVEWSSLRGVLLRLGFQHRFVNLIMLLVTTVSYSIMLDGEPFGYIQPERGIRQGDPLSPYLFIFCAEALSCLIQDAERQSQIVGIAVTVQAPRVSHLLFANDTLVFCKAKVGQLEEIRRILEWYGRASRQVVNFGKSCMVVSGRVHEGMKQLLAGVLDVGLVGSHEKYLGLPAMGGRSRGELFRGLRDRIWERVQGWSSKLLSQAGRGVLIKAVIQSLPTYVMSCFQLSGIC</sequence>
<accession>A0AAW2UA03</accession>
<dbReference type="InterPro" id="IPR000477">
    <property type="entry name" value="RT_dom"/>
</dbReference>
<proteinExistence type="predicted"/>
<dbReference type="PANTHER" id="PTHR46890">
    <property type="entry name" value="NON-LTR RETROLELEMENT REVERSE TRANSCRIPTASE-LIKE PROTEIN-RELATED"/>
    <property type="match status" value="1"/>
</dbReference>
<gene>
    <name evidence="2" type="ORF">Sradi_1600000</name>
</gene>
<feature type="domain" description="Reverse transcriptase" evidence="1">
    <location>
        <begin position="69"/>
        <end position="351"/>
    </location>
</feature>
<reference evidence="2" key="1">
    <citation type="submission" date="2020-06" db="EMBL/GenBank/DDBJ databases">
        <authorList>
            <person name="Li T."/>
            <person name="Hu X."/>
            <person name="Zhang T."/>
            <person name="Song X."/>
            <person name="Zhang H."/>
            <person name="Dai N."/>
            <person name="Sheng W."/>
            <person name="Hou X."/>
            <person name="Wei L."/>
        </authorList>
    </citation>
    <scope>NUCLEOTIDE SEQUENCE</scope>
    <source>
        <strain evidence="2">G02</strain>
        <tissue evidence="2">Leaf</tissue>
    </source>
</reference>
<dbReference type="PANTHER" id="PTHR46890:SF48">
    <property type="entry name" value="RNA-DIRECTED DNA POLYMERASE"/>
    <property type="match status" value="1"/>
</dbReference>
<name>A0AAW2UA03_SESRA</name>
<organism evidence="2">
    <name type="scientific">Sesamum radiatum</name>
    <name type="common">Black benniseed</name>
    <dbReference type="NCBI Taxonomy" id="300843"/>
    <lineage>
        <taxon>Eukaryota</taxon>
        <taxon>Viridiplantae</taxon>
        <taxon>Streptophyta</taxon>
        <taxon>Embryophyta</taxon>
        <taxon>Tracheophyta</taxon>
        <taxon>Spermatophyta</taxon>
        <taxon>Magnoliopsida</taxon>
        <taxon>eudicotyledons</taxon>
        <taxon>Gunneridae</taxon>
        <taxon>Pentapetalae</taxon>
        <taxon>asterids</taxon>
        <taxon>lamiids</taxon>
        <taxon>Lamiales</taxon>
        <taxon>Pedaliaceae</taxon>
        <taxon>Sesamum</taxon>
    </lineage>
</organism>
<dbReference type="AlphaFoldDB" id="A0AAW2UA03"/>